<dbReference type="OrthoDB" id="2020529at2759"/>
<feature type="region of interest" description="Disordered" evidence="1">
    <location>
        <begin position="1"/>
        <end position="27"/>
    </location>
</feature>
<reference evidence="2 3" key="1">
    <citation type="journal article" date="2013" name="BMC Genomics">
        <title>The miniature genome of a carnivorous plant Genlisea aurea contains a low number of genes and short non-coding sequences.</title>
        <authorList>
            <person name="Leushkin E.V."/>
            <person name="Sutormin R.A."/>
            <person name="Nabieva E.R."/>
            <person name="Penin A.A."/>
            <person name="Kondrashov A.S."/>
            <person name="Logacheva M.D."/>
        </authorList>
    </citation>
    <scope>NUCLEOTIDE SEQUENCE [LARGE SCALE GENOMIC DNA]</scope>
</reference>
<dbReference type="Proteomes" id="UP000015453">
    <property type="component" value="Unassembled WGS sequence"/>
</dbReference>
<dbReference type="AlphaFoldDB" id="S8DB39"/>
<gene>
    <name evidence="2" type="ORF">M569_14891</name>
</gene>
<accession>S8DB39</accession>
<name>S8DB39_9LAMI</name>
<evidence type="ECO:0000313" key="2">
    <source>
        <dbReference type="EMBL" id="EPS59913.1"/>
    </source>
</evidence>
<evidence type="ECO:0000256" key="1">
    <source>
        <dbReference type="SAM" id="MobiDB-lite"/>
    </source>
</evidence>
<sequence>MEGLVLRQGRASSRYASGPSPASFSGPVRKWKKQWVLSQPNKAPPLLLFRWTPVTAADSAVEPRKRRFYYAPVST</sequence>
<proteinExistence type="predicted"/>
<evidence type="ECO:0000313" key="3">
    <source>
        <dbReference type="Proteomes" id="UP000015453"/>
    </source>
</evidence>
<dbReference type="EMBL" id="AUSU01007978">
    <property type="protein sequence ID" value="EPS59913.1"/>
    <property type="molecule type" value="Genomic_DNA"/>
</dbReference>
<dbReference type="PANTHER" id="PTHR34572:SF10">
    <property type="match status" value="1"/>
</dbReference>
<keyword evidence="3" id="KW-1185">Reference proteome</keyword>
<protein>
    <submittedName>
        <fullName evidence="2">Uncharacterized protein</fullName>
    </submittedName>
</protein>
<comment type="caution">
    <text evidence="2">The sequence shown here is derived from an EMBL/GenBank/DDBJ whole genome shotgun (WGS) entry which is preliminary data.</text>
</comment>
<dbReference type="PANTHER" id="PTHR34572">
    <property type="entry name" value="GOLGIN FAMILY A PROTEIN"/>
    <property type="match status" value="1"/>
</dbReference>
<feature type="compositionally biased region" description="Low complexity" evidence="1">
    <location>
        <begin position="16"/>
        <end position="27"/>
    </location>
</feature>
<organism evidence="2 3">
    <name type="scientific">Genlisea aurea</name>
    <dbReference type="NCBI Taxonomy" id="192259"/>
    <lineage>
        <taxon>Eukaryota</taxon>
        <taxon>Viridiplantae</taxon>
        <taxon>Streptophyta</taxon>
        <taxon>Embryophyta</taxon>
        <taxon>Tracheophyta</taxon>
        <taxon>Spermatophyta</taxon>
        <taxon>Magnoliopsida</taxon>
        <taxon>eudicotyledons</taxon>
        <taxon>Gunneridae</taxon>
        <taxon>Pentapetalae</taxon>
        <taxon>asterids</taxon>
        <taxon>lamiids</taxon>
        <taxon>Lamiales</taxon>
        <taxon>Lentibulariaceae</taxon>
        <taxon>Genlisea</taxon>
    </lineage>
</organism>